<feature type="region of interest" description="Disordered" evidence="1">
    <location>
        <begin position="100"/>
        <end position="179"/>
    </location>
</feature>
<keyword evidence="4" id="KW-1185">Reference proteome</keyword>
<dbReference type="Pfam" id="PF25273">
    <property type="entry name" value="DUF7869"/>
    <property type="match status" value="1"/>
</dbReference>
<dbReference type="OrthoDB" id="166031at2759"/>
<evidence type="ECO:0000256" key="1">
    <source>
        <dbReference type="SAM" id="MobiDB-lite"/>
    </source>
</evidence>
<dbReference type="InterPro" id="IPR057191">
    <property type="entry name" value="DUF7869"/>
</dbReference>
<comment type="caution">
    <text evidence="3">The sequence shown here is derived from an EMBL/GenBank/DDBJ whole genome shotgun (WGS) entry which is preliminary data.</text>
</comment>
<feature type="compositionally biased region" description="Basic and acidic residues" evidence="1">
    <location>
        <begin position="100"/>
        <end position="111"/>
    </location>
</feature>
<accession>A0A9W6YAV1</accession>
<feature type="compositionally biased region" description="Low complexity" evidence="1">
    <location>
        <begin position="160"/>
        <end position="176"/>
    </location>
</feature>
<dbReference type="PANTHER" id="PTHR34415:SF1">
    <property type="entry name" value="INTEGRASE CATALYTIC DOMAIN-CONTAINING PROTEIN"/>
    <property type="match status" value="1"/>
</dbReference>
<evidence type="ECO:0000313" key="3">
    <source>
        <dbReference type="EMBL" id="GMF61856.1"/>
    </source>
</evidence>
<name>A0A9W6YAV1_9STRA</name>
<dbReference type="Proteomes" id="UP001165121">
    <property type="component" value="Unassembled WGS sequence"/>
</dbReference>
<feature type="compositionally biased region" description="Low complexity" evidence="1">
    <location>
        <begin position="31"/>
        <end position="41"/>
    </location>
</feature>
<feature type="domain" description="DUF7869" evidence="2">
    <location>
        <begin position="388"/>
        <end position="431"/>
    </location>
</feature>
<evidence type="ECO:0000313" key="4">
    <source>
        <dbReference type="Proteomes" id="UP001165121"/>
    </source>
</evidence>
<evidence type="ECO:0000259" key="2">
    <source>
        <dbReference type="Pfam" id="PF25273"/>
    </source>
</evidence>
<sequence length="435" mass="47229">MCAVASSAAIAPTATRVGSTKPSASGKKPFTAATATSTAAPESIASALDSDLLDDEIQEEEIANVLSELNGSANAVKRRVSYTTKQDCLVLQELRGDGCLFDRKGESKPERWQWSSSMEREADEANEGDAGASSGEDGMLSEEDGGATGEGDRADDDDALASSEGNSEVSSSSVSSYEITDEEIPPDIDAAVVEHIDIVTGVWCCEHECLSTSAEAVIKFIAGVLDDLSNGLQRQQRHNQPVGKYAAFEIVGIKTDLVLLTAIESKFKKGDMLFLHMETLKLLRLLSAKSMRLQYKSDGEAATPDALVTTIDFAQNINLPHNANTPSLWYFLSLISVPVFGIHSHPDKLQWNLIYSERKAKKGRTEVISILDTYASMRKIYSSSPGNKSWHVYADNCGGQVKKSYVLQFLLFLVHPKSLKRATLSFLVKGHKEPL</sequence>
<feature type="region of interest" description="Disordered" evidence="1">
    <location>
        <begin position="1"/>
        <end position="41"/>
    </location>
</feature>
<dbReference type="AlphaFoldDB" id="A0A9W6YAV1"/>
<feature type="compositionally biased region" description="Low complexity" evidence="1">
    <location>
        <begin position="1"/>
        <end position="15"/>
    </location>
</feature>
<reference evidence="3" key="1">
    <citation type="submission" date="2023-04" db="EMBL/GenBank/DDBJ databases">
        <title>Phytophthora fragariaefolia NBRC 109709.</title>
        <authorList>
            <person name="Ichikawa N."/>
            <person name="Sato H."/>
            <person name="Tonouchi N."/>
        </authorList>
    </citation>
    <scope>NUCLEOTIDE SEQUENCE</scope>
    <source>
        <strain evidence="3">NBRC 109709</strain>
    </source>
</reference>
<gene>
    <name evidence="3" type="ORF">Pfra01_002694500</name>
</gene>
<protein>
    <submittedName>
        <fullName evidence="3">Unnamed protein product</fullName>
    </submittedName>
</protein>
<dbReference type="EMBL" id="BSXT01006055">
    <property type="protein sequence ID" value="GMF61856.1"/>
    <property type="molecule type" value="Genomic_DNA"/>
</dbReference>
<dbReference type="PANTHER" id="PTHR34415">
    <property type="entry name" value="INTEGRASE CATALYTIC DOMAIN-CONTAINING PROTEIN"/>
    <property type="match status" value="1"/>
</dbReference>
<organism evidence="3 4">
    <name type="scientific">Phytophthora fragariaefolia</name>
    <dbReference type="NCBI Taxonomy" id="1490495"/>
    <lineage>
        <taxon>Eukaryota</taxon>
        <taxon>Sar</taxon>
        <taxon>Stramenopiles</taxon>
        <taxon>Oomycota</taxon>
        <taxon>Peronosporomycetes</taxon>
        <taxon>Peronosporales</taxon>
        <taxon>Peronosporaceae</taxon>
        <taxon>Phytophthora</taxon>
    </lineage>
</organism>
<proteinExistence type="predicted"/>